<dbReference type="Pfam" id="PF20150">
    <property type="entry name" value="2EXR"/>
    <property type="match status" value="1"/>
</dbReference>
<organism evidence="3 4">
    <name type="scientific">Myriangium duriaei CBS 260.36</name>
    <dbReference type="NCBI Taxonomy" id="1168546"/>
    <lineage>
        <taxon>Eukaryota</taxon>
        <taxon>Fungi</taxon>
        <taxon>Dikarya</taxon>
        <taxon>Ascomycota</taxon>
        <taxon>Pezizomycotina</taxon>
        <taxon>Dothideomycetes</taxon>
        <taxon>Dothideomycetidae</taxon>
        <taxon>Myriangiales</taxon>
        <taxon>Myriangiaceae</taxon>
        <taxon>Myriangium</taxon>
    </lineage>
</organism>
<evidence type="ECO:0000313" key="3">
    <source>
        <dbReference type="EMBL" id="KAF2148508.1"/>
    </source>
</evidence>
<evidence type="ECO:0000256" key="1">
    <source>
        <dbReference type="SAM" id="MobiDB-lite"/>
    </source>
</evidence>
<feature type="domain" description="2EXR" evidence="2">
    <location>
        <begin position="59"/>
        <end position="149"/>
    </location>
</feature>
<gene>
    <name evidence="3" type="ORF">K461DRAFT_316302</name>
</gene>
<feature type="compositionally biased region" description="Basic residues" evidence="1">
    <location>
        <begin position="1"/>
        <end position="10"/>
    </location>
</feature>
<accession>A0A9P4IR31</accession>
<sequence>MSKKNRKGTKKGGAGRSQPNTSSASQAASEANAAVSTLTASASNSAPPMATSTLPMSTFPQFSRLPKEIRDKIWQSTFPNGPSLYRYNALAEPFGPKLVELMMLRRIGAGNMAASIHRALGMGFDSLEVKSRLPAALAVNHEARAIVLAWATQMGWSMHRLTAKEVDLHRSDLEPKLRRHYLTPDEVEKHNRLTTVYNRKFVPDFDFILLESEWWDTFMRGIELSSPCPSDLWDFLCQPDRVVVHEESLDKKEFLGWLFKRGPTTLTNLHVLIDPVRELNGSREIRPMRGVRWVWNDNRKRFNNMGDGPDLRRGCAAHKRLNKKLPALGDILVRLGIEQFEVKAMSIMPEPIDRIQLRVIRIV</sequence>
<feature type="compositionally biased region" description="Polar residues" evidence="1">
    <location>
        <begin position="37"/>
        <end position="57"/>
    </location>
</feature>
<evidence type="ECO:0000313" key="4">
    <source>
        <dbReference type="Proteomes" id="UP000799439"/>
    </source>
</evidence>
<name>A0A9P4IR31_9PEZI</name>
<dbReference type="Proteomes" id="UP000799439">
    <property type="component" value="Unassembled WGS sequence"/>
</dbReference>
<proteinExistence type="predicted"/>
<comment type="caution">
    <text evidence="3">The sequence shown here is derived from an EMBL/GenBank/DDBJ whole genome shotgun (WGS) entry which is preliminary data.</text>
</comment>
<feature type="compositionally biased region" description="Low complexity" evidence="1">
    <location>
        <begin position="22"/>
        <end position="36"/>
    </location>
</feature>
<evidence type="ECO:0000259" key="2">
    <source>
        <dbReference type="Pfam" id="PF20150"/>
    </source>
</evidence>
<keyword evidence="4" id="KW-1185">Reference proteome</keyword>
<protein>
    <recommendedName>
        <fullName evidence="2">2EXR domain-containing protein</fullName>
    </recommendedName>
</protein>
<reference evidence="3" key="1">
    <citation type="journal article" date="2020" name="Stud. Mycol.">
        <title>101 Dothideomycetes genomes: a test case for predicting lifestyles and emergence of pathogens.</title>
        <authorList>
            <person name="Haridas S."/>
            <person name="Albert R."/>
            <person name="Binder M."/>
            <person name="Bloem J."/>
            <person name="Labutti K."/>
            <person name="Salamov A."/>
            <person name="Andreopoulos B."/>
            <person name="Baker S."/>
            <person name="Barry K."/>
            <person name="Bills G."/>
            <person name="Bluhm B."/>
            <person name="Cannon C."/>
            <person name="Castanera R."/>
            <person name="Culley D."/>
            <person name="Daum C."/>
            <person name="Ezra D."/>
            <person name="Gonzalez J."/>
            <person name="Henrissat B."/>
            <person name="Kuo A."/>
            <person name="Liang C."/>
            <person name="Lipzen A."/>
            <person name="Lutzoni F."/>
            <person name="Magnuson J."/>
            <person name="Mondo S."/>
            <person name="Nolan M."/>
            <person name="Ohm R."/>
            <person name="Pangilinan J."/>
            <person name="Park H.-J."/>
            <person name="Ramirez L."/>
            <person name="Alfaro M."/>
            <person name="Sun H."/>
            <person name="Tritt A."/>
            <person name="Yoshinaga Y."/>
            <person name="Zwiers L.-H."/>
            <person name="Turgeon B."/>
            <person name="Goodwin S."/>
            <person name="Spatafora J."/>
            <person name="Crous P."/>
            <person name="Grigoriev I."/>
        </authorList>
    </citation>
    <scope>NUCLEOTIDE SEQUENCE</scope>
    <source>
        <strain evidence="3">CBS 260.36</strain>
    </source>
</reference>
<dbReference type="InterPro" id="IPR045518">
    <property type="entry name" value="2EXR"/>
</dbReference>
<dbReference type="AlphaFoldDB" id="A0A9P4IR31"/>
<feature type="region of interest" description="Disordered" evidence="1">
    <location>
        <begin position="1"/>
        <end position="57"/>
    </location>
</feature>
<dbReference type="OrthoDB" id="3546385at2759"/>
<dbReference type="EMBL" id="ML996093">
    <property type="protein sequence ID" value="KAF2148508.1"/>
    <property type="molecule type" value="Genomic_DNA"/>
</dbReference>